<accession>A0ACC3DAH6</accession>
<comment type="caution">
    <text evidence="1">The sequence shown here is derived from an EMBL/GenBank/DDBJ whole genome shotgun (WGS) entry which is preliminary data.</text>
</comment>
<keyword evidence="2" id="KW-1185">Reference proteome</keyword>
<reference evidence="1" key="1">
    <citation type="submission" date="2024-09" db="EMBL/GenBank/DDBJ databases">
        <title>Black Yeasts Isolated from many extreme environments.</title>
        <authorList>
            <person name="Coleine C."/>
            <person name="Stajich J.E."/>
            <person name="Selbmann L."/>
        </authorList>
    </citation>
    <scope>NUCLEOTIDE SEQUENCE</scope>
    <source>
        <strain evidence="1">CCFEE 5737</strain>
    </source>
</reference>
<dbReference type="EMBL" id="JAWDJW010006563">
    <property type="protein sequence ID" value="KAK3064273.1"/>
    <property type="molecule type" value="Genomic_DNA"/>
</dbReference>
<name>A0ACC3DAH6_9PEZI</name>
<sequence>LSTPTKTAFDLFLDIGFNCLPMASPMMAFRGYYISRESDDPCASLNFHPAKDSDELHDSLRAAFPHVKTHKERMREAVIEFYLCERAQERRSESVGSGHGAGQPSVVSTPGQNSSPEYPSPESLLSNSFAVPSPAMDSQSSAGGSTPALSAMTSVWSISSKPQTKPRVRRSMTDAEKKEYRRRREAGACEDCRRRRRKCEHNSSGSESDRISTAAPKKQRRTVKETKRVASAKTVSPPTSAPQTVSTMTSFNVEMPLANDFSNPFLDTSFPLDDTLLASGDPMLDFPLFPELHDSFSNDFLFNDFPSNNFQSNNLLPSNGLFPTTFAGNHEPSHNQGLFNGTTQDMEIPGSGLVVQSHTSSPAISPTSQNVSPAELHRPDFKPAYYGRVQLPDLPHPGGDCGVILSPSIASGPSQTSATASLSLHQSQARTSQLPTGLLVARDRYNDGEDANIGDGPALRARPQGQTYRWTDAEQDQAMRHHAHPLATEAQQPEPLHSDSWLSSPLGSPSRKTGTVRLATSSAATVTARTSPSGAHMLVDSDNLDDGRTASSSPTVAQTDRITRDMQWIRSPSRDADGVSATGVPTAAAAVQHDSSEGATRNHNENVGLRYLPARATGTSANAATSHRPSSLAADHLTATDSAGPVVVDTTNGCGQYNKERSWKQQQALSAQSESLLSIPSEPLGDALATSPTGFGHASASRVSMLLTAVLLALLAAVGVAVMNLFLLSSRSAGLLSVSALASCLRIEADRKRAHASEEGKSGPVKRTAMLLKEKLADAFLLTAEVSYKYVVASFG</sequence>
<proteinExistence type="predicted"/>
<organism evidence="1 2">
    <name type="scientific">Coniosporium uncinatum</name>
    <dbReference type="NCBI Taxonomy" id="93489"/>
    <lineage>
        <taxon>Eukaryota</taxon>
        <taxon>Fungi</taxon>
        <taxon>Dikarya</taxon>
        <taxon>Ascomycota</taxon>
        <taxon>Pezizomycotina</taxon>
        <taxon>Dothideomycetes</taxon>
        <taxon>Dothideomycetes incertae sedis</taxon>
        <taxon>Coniosporium</taxon>
    </lineage>
</organism>
<evidence type="ECO:0000313" key="1">
    <source>
        <dbReference type="EMBL" id="KAK3064273.1"/>
    </source>
</evidence>
<feature type="non-terminal residue" evidence="1">
    <location>
        <position position="1"/>
    </location>
</feature>
<gene>
    <name evidence="1" type="ORF">LTS18_008705</name>
</gene>
<dbReference type="Proteomes" id="UP001186974">
    <property type="component" value="Unassembled WGS sequence"/>
</dbReference>
<evidence type="ECO:0000313" key="2">
    <source>
        <dbReference type="Proteomes" id="UP001186974"/>
    </source>
</evidence>
<protein>
    <submittedName>
        <fullName evidence="1">Uncharacterized protein</fullName>
    </submittedName>
</protein>